<name>A0A915L164_ROMCU</name>
<evidence type="ECO:0000313" key="2">
    <source>
        <dbReference type="WBParaSite" id="nRc.2.0.1.t44808-RA"/>
    </source>
</evidence>
<evidence type="ECO:0000313" key="1">
    <source>
        <dbReference type="Proteomes" id="UP000887565"/>
    </source>
</evidence>
<accession>A0A915L164</accession>
<dbReference type="AlphaFoldDB" id="A0A915L164"/>
<protein>
    <submittedName>
        <fullName evidence="2">Uncharacterized protein</fullName>
    </submittedName>
</protein>
<dbReference type="WBParaSite" id="nRc.2.0.1.t44808-RA">
    <property type="protein sequence ID" value="nRc.2.0.1.t44808-RA"/>
    <property type="gene ID" value="nRc.2.0.1.g44808"/>
</dbReference>
<keyword evidence="1" id="KW-1185">Reference proteome</keyword>
<proteinExistence type="predicted"/>
<dbReference type="Proteomes" id="UP000887565">
    <property type="component" value="Unplaced"/>
</dbReference>
<reference evidence="2" key="1">
    <citation type="submission" date="2022-11" db="UniProtKB">
        <authorList>
            <consortium name="WormBaseParasite"/>
        </authorList>
    </citation>
    <scope>IDENTIFICATION</scope>
</reference>
<organism evidence="1 2">
    <name type="scientific">Romanomermis culicivorax</name>
    <name type="common">Nematode worm</name>
    <dbReference type="NCBI Taxonomy" id="13658"/>
    <lineage>
        <taxon>Eukaryota</taxon>
        <taxon>Metazoa</taxon>
        <taxon>Ecdysozoa</taxon>
        <taxon>Nematoda</taxon>
        <taxon>Enoplea</taxon>
        <taxon>Dorylaimia</taxon>
        <taxon>Mermithida</taxon>
        <taxon>Mermithoidea</taxon>
        <taxon>Mermithidae</taxon>
        <taxon>Romanomermis</taxon>
    </lineage>
</organism>
<sequence>IALICLVVDGFFQRNHLENEIKASHLQRERHNEAVDRILGYLAFMKQKGHYRPPKTKFPPEQIRSLLTDAQWDKVQQTALLDVARFYDPGANLKDLINNPNSIYSALNISGVTRKNGSSSGSSSIKTQTRTGTIKNIVWLVVDQ</sequence>